<protein>
    <submittedName>
        <fullName evidence="1">Uncharacterized protein</fullName>
    </submittedName>
</protein>
<keyword evidence="1" id="KW-0614">Plasmid</keyword>
<dbReference type="KEGG" id="vbr:A6E01_19945"/>
<evidence type="ECO:0000313" key="2">
    <source>
        <dbReference type="Proteomes" id="UP000092018"/>
    </source>
</evidence>
<evidence type="ECO:0000313" key="1">
    <source>
        <dbReference type="EMBL" id="ANO35487.1"/>
    </source>
</evidence>
<sequence>MRRVVRAVLEISLPNHQFVPQSSSLWSTVDGEFKIFNLGPFTSIYKNDDLQLTFDEEAYEANRIAFYDRIGDVVGSRDLALHLKREDGCIKDRLGGIYGFVHSNCE</sequence>
<dbReference type="AlphaFoldDB" id="A0AAN0XZA1"/>
<dbReference type="RefSeq" id="WP_065211249.1">
    <property type="nucleotide sequence ID" value="NZ_CP016179.1"/>
</dbReference>
<name>A0AAN0XZA1_9VIBR</name>
<geneLocation type="plasmid" evidence="1 2">
    <name>unnamed1</name>
</geneLocation>
<dbReference type="Proteomes" id="UP000092018">
    <property type="component" value="Plasmid unnamed1"/>
</dbReference>
<reference evidence="1 2" key="1">
    <citation type="submission" date="2016-06" db="EMBL/GenBank/DDBJ databases">
        <title>Adaptive Radiation by Waves of Gene Transfer Leads to Fine-Scale Resource Partitioning in Marine Microbes.</title>
        <authorList>
            <person name="Hehemann J.-H."/>
            <person name="Arevalo P."/>
            <person name="Datta M.S."/>
            <person name="Yu X."/>
            <person name="Corzett C."/>
            <person name="Henschel A."/>
            <person name="Preheim S.P."/>
            <person name="Timberlake S."/>
            <person name="Alm E.J."/>
            <person name="Polz M.F."/>
        </authorList>
    </citation>
    <scope>NUCLEOTIDE SEQUENCE [LARGE SCALE GENOMIC DNA]</scope>
    <source>
        <strain evidence="1 2">FF50</strain>
        <plasmid evidence="1 2">unnamed1</plasmid>
    </source>
</reference>
<accession>A0AAN0XZA1</accession>
<organism evidence="1 2">
    <name type="scientific">Vibrio breoganii</name>
    <dbReference type="NCBI Taxonomy" id="553239"/>
    <lineage>
        <taxon>Bacteria</taxon>
        <taxon>Pseudomonadati</taxon>
        <taxon>Pseudomonadota</taxon>
        <taxon>Gammaproteobacteria</taxon>
        <taxon>Vibrionales</taxon>
        <taxon>Vibrionaceae</taxon>
        <taxon>Vibrio</taxon>
    </lineage>
</organism>
<gene>
    <name evidence="1" type="ORF">A6E01_19945</name>
</gene>
<dbReference type="EMBL" id="CP016179">
    <property type="protein sequence ID" value="ANO35487.1"/>
    <property type="molecule type" value="Genomic_DNA"/>
</dbReference>
<proteinExistence type="predicted"/>